<evidence type="ECO:0000256" key="1">
    <source>
        <dbReference type="ARBA" id="ARBA00004496"/>
    </source>
</evidence>
<dbReference type="Proteomes" id="UP000054498">
    <property type="component" value="Unassembled WGS sequence"/>
</dbReference>
<dbReference type="InterPro" id="IPR058584">
    <property type="entry name" value="IMB1_TNPO1-like_TPR"/>
</dbReference>
<dbReference type="GO" id="GO:0006606">
    <property type="term" value="P:protein import into nucleus"/>
    <property type="evidence" value="ECO:0007669"/>
    <property type="project" value="InterPro"/>
</dbReference>
<evidence type="ECO:0000256" key="3">
    <source>
        <dbReference type="ARBA" id="ARBA00022490"/>
    </source>
</evidence>
<dbReference type="PANTHER" id="PTHR10527">
    <property type="entry name" value="IMPORTIN BETA"/>
    <property type="match status" value="1"/>
</dbReference>
<keyword evidence="5" id="KW-0653">Protein transport</keyword>
<dbReference type="OrthoDB" id="10263328at2759"/>
<dbReference type="InterPro" id="IPR040122">
    <property type="entry name" value="Importin_beta"/>
</dbReference>
<dbReference type="Pfam" id="PF25574">
    <property type="entry name" value="TPR_IMB1"/>
    <property type="match status" value="1"/>
</dbReference>
<keyword evidence="3" id="KW-0963">Cytoplasm</keyword>
<reference evidence="7 8" key="1">
    <citation type="journal article" date="2013" name="BMC Genomics">
        <title>Reconstruction of the lipid metabolism for the microalga Monoraphidium neglectum from its genome sequence reveals characteristics suitable for biofuel production.</title>
        <authorList>
            <person name="Bogen C."/>
            <person name="Al-Dilaimi A."/>
            <person name="Albersmeier A."/>
            <person name="Wichmann J."/>
            <person name="Grundmann M."/>
            <person name="Rupp O."/>
            <person name="Lauersen K.J."/>
            <person name="Blifernez-Klassen O."/>
            <person name="Kalinowski J."/>
            <person name="Goesmann A."/>
            <person name="Mussgnug J.H."/>
            <person name="Kruse O."/>
        </authorList>
    </citation>
    <scope>NUCLEOTIDE SEQUENCE [LARGE SCALE GENOMIC DNA]</scope>
    <source>
        <strain evidence="7 8">SAG 48.87</strain>
    </source>
</reference>
<dbReference type="Gene3D" id="1.25.10.10">
    <property type="entry name" value="Leucine-rich Repeat Variant"/>
    <property type="match status" value="1"/>
</dbReference>
<feature type="domain" description="Importin subunit beta-1/Transportin-1-like TPR repeats" evidence="6">
    <location>
        <begin position="5"/>
        <end position="281"/>
    </location>
</feature>
<sequence>MAAATSEQREKQAELQGLLCGVVQTLCTRLAKEDNGKAALLQYADSTMEALLRVLANPGQAGGAAGAAVAAASVHEEAMQAVGSVAIGVGRQFSKYMPSFYPYLKAGLLNHQEWQVCLTTVGVLTDVCDAVGDELAPYSDEIMNMLIHNLGSDAVHRSIKPQILSTFGDMALSLGAKFEKYTEAVTRMLQQAMQLSAAQAAQAALDDDLADYNNELRMGILEAYSGIFQGLPSGSAEGPLRADVPLILEFANTIARDQASEEYDELVVRATVSLLGDMVTTVQGVGSLLASQRGQDWEKLLSWVHESDALGSDLDWAVNAISGAVQAAA</sequence>
<dbReference type="GeneID" id="25728495"/>
<name>A0A0D2JAE4_9CHLO</name>
<keyword evidence="4" id="KW-0677">Repeat</keyword>
<dbReference type="AlphaFoldDB" id="A0A0D2JAE4"/>
<dbReference type="InterPro" id="IPR016024">
    <property type="entry name" value="ARM-type_fold"/>
</dbReference>
<protein>
    <submittedName>
        <fullName evidence="7">Importin subunit beta-1</fullName>
    </submittedName>
</protein>
<evidence type="ECO:0000256" key="5">
    <source>
        <dbReference type="ARBA" id="ARBA00022927"/>
    </source>
</evidence>
<evidence type="ECO:0000256" key="4">
    <source>
        <dbReference type="ARBA" id="ARBA00022737"/>
    </source>
</evidence>
<evidence type="ECO:0000256" key="2">
    <source>
        <dbReference type="ARBA" id="ARBA00022448"/>
    </source>
</evidence>
<comment type="subcellular location">
    <subcellularLocation>
        <location evidence="1">Cytoplasm</location>
    </subcellularLocation>
</comment>
<proteinExistence type="predicted"/>
<dbReference type="STRING" id="145388.A0A0D2JAE4"/>
<accession>A0A0D2JAE4</accession>
<gene>
    <name evidence="7" type="ORF">MNEG_11251</name>
</gene>
<evidence type="ECO:0000313" key="7">
    <source>
        <dbReference type="EMBL" id="KIY96712.1"/>
    </source>
</evidence>
<evidence type="ECO:0000313" key="8">
    <source>
        <dbReference type="Proteomes" id="UP000054498"/>
    </source>
</evidence>
<dbReference type="GO" id="GO:0005737">
    <property type="term" value="C:cytoplasm"/>
    <property type="evidence" value="ECO:0007669"/>
    <property type="project" value="UniProtKB-SubCell"/>
</dbReference>
<keyword evidence="8" id="KW-1185">Reference proteome</keyword>
<evidence type="ECO:0000259" key="6">
    <source>
        <dbReference type="Pfam" id="PF25574"/>
    </source>
</evidence>
<dbReference type="InterPro" id="IPR011989">
    <property type="entry name" value="ARM-like"/>
</dbReference>
<keyword evidence="2" id="KW-0813">Transport</keyword>
<dbReference type="RefSeq" id="XP_013895732.1">
    <property type="nucleotide sequence ID" value="XM_014040278.1"/>
</dbReference>
<organism evidence="7 8">
    <name type="scientific">Monoraphidium neglectum</name>
    <dbReference type="NCBI Taxonomy" id="145388"/>
    <lineage>
        <taxon>Eukaryota</taxon>
        <taxon>Viridiplantae</taxon>
        <taxon>Chlorophyta</taxon>
        <taxon>core chlorophytes</taxon>
        <taxon>Chlorophyceae</taxon>
        <taxon>CS clade</taxon>
        <taxon>Sphaeropleales</taxon>
        <taxon>Selenastraceae</taxon>
        <taxon>Monoraphidium</taxon>
    </lineage>
</organism>
<dbReference type="KEGG" id="mng:MNEG_11251"/>
<dbReference type="SUPFAM" id="SSF48371">
    <property type="entry name" value="ARM repeat"/>
    <property type="match status" value="1"/>
</dbReference>
<dbReference type="EMBL" id="KK102877">
    <property type="protein sequence ID" value="KIY96712.1"/>
    <property type="molecule type" value="Genomic_DNA"/>
</dbReference>